<sequence length="601" mass="68152">MLRSQVWLTSYDYKWGFSCSLGQKNIFVITRNPHTPKTTVAESHNSLAAKTTNGNKKASNNPTIVSPARPTPSQDFDHLADRAKYDDRIKVDLLRKRLCRRITGVIDNQINFPATDDFSGWSDMNEPSANQLLPDVGPSDTGDPMDLSRIKLSSVVHKFRINNGLCVACGQNGHVAKDHHHKINPLPMPKRSTTQWLSCEGQNYHQPSTLTPNFPHCLKNSTIISQSLPMSMIYYHPMQYFPQFNTQLSHQSSQYSQPSYSQASTQSRLRANLELEESFKSESSADGYNWYEDEDGSILAILMDNSNLELCSISTSNSMLLRSSLSNLRIKKQVIFSTTSLIDSGCIAMAFADKDSIVNQFGIETKPLHTPQSDRLADGSTEASITHYFTFRFHVGQHSEILVFFVTTLTGGIRLCQYFRDLKNVIIKNRYPLPLIREIFDSISSARYYTKLDVIAAFNRIRIAEGHEWMTTFTTRFGLYEMLVTPSGLCNAPATFQNYINHISNDAFDKYCTAYLDDVLIYSETKEEHAKHVDEVIRRLSDAGLQIAIAKSEFYTTKTRYLGMIFSTDGLSMDPDKAILDWKEPSTVKELQKFLGFSNFY</sequence>
<dbReference type="PANTHER" id="PTHR24559:SF444">
    <property type="entry name" value="REVERSE TRANSCRIPTASE DOMAIN-CONTAINING PROTEIN"/>
    <property type="match status" value="1"/>
</dbReference>
<evidence type="ECO:0000313" key="3">
    <source>
        <dbReference type="EMBL" id="POS83749.1"/>
    </source>
</evidence>
<accession>A0A2S4PNY4</accession>
<evidence type="ECO:0000313" key="4">
    <source>
        <dbReference type="Proteomes" id="UP000237438"/>
    </source>
</evidence>
<dbReference type="InterPro" id="IPR043502">
    <property type="entry name" value="DNA/RNA_pol_sf"/>
</dbReference>
<feature type="compositionally biased region" description="Polar residues" evidence="1">
    <location>
        <begin position="50"/>
        <end position="64"/>
    </location>
</feature>
<feature type="region of interest" description="Disordered" evidence="1">
    <location>
        <begin position="50"/>
        <end position="73"/>
    </location>
</feature>
<dbReference type="PROSITE" id="PS50878">
    <property type="entry name" value="RT_POL"/>
    <property type="match status" value="1"/>
</dbReference>
<evidence type="ECO:0000259" key="2">
    <source>
        <dbReference type="PROSITE" id="PS50878"/>
    </source>
</evidence>
<dbReference type="Gene3D" id="3.30.70.270">
    <property type="match status" value="1"/>
</dbReference>
<dbReference type="InterPro" id="IPR053134">
    <property type="entry name" value="RNA-dir_DNA_polymerase"/>
</dbReference>
<reference evidence="3 4" key="1">
    <citation type="submission" date="2017-10" db="EMBL/GenBank/DDBJ databases">
        <title>Development of genomic resources for the powdery mildew, Erysiphe pulchra.</title>
        <authorList>
            <person name="Wadl P.A."/>
            <person name="Mack B.M."/>
            <person name="Moore G."/>
            <person name="Beltz S.B."/>
        </authorList>
    </citation>
    <scope>NUCLEOTIDE SEQUENCE [LARGE SCALE GENOMIC DNA]</scope>
    <source>
        <strain evidence="3">Cflorida</strain>
    </source>
</reference>
<keyword evidence="4" id="KW-1185">Reference proteome</keyword>
<feature type="domain" description="Reverse transcriptase" evidence="2">
    <location>
        <begin position="387"/>
        <end position="566"/>
    </location>
</feature>
<dbReference type="InterPro" id="IPR000477">
    <property type="entry name" value="RT_dom"/>
</dbReference>
<dbReference type="CDD" id="cd01647">
    <property type="entry name" value="RT_LTR"/>
    <property type="match status" value="1"/>
</dbReference>
<proteinExistence type="predicted"/>
<organism evidence="3 4">
    <name type="scientific">Erysiphe pulchra</name>
    <dbReference type="NCBI Taxonomy" id="225359"/>
    <lineage>
        <taxon>Eukaryota</taxon>
        <taxon>Fungi</taxon>
        <taxon>Dikarya</taxon>
        <taxon>Ascomycota</taxon>
        <taxon>Pezizomycotina</taxon>
        <taxon>Leotiomycetes</taxon>
        <taxon>Erysiphales</taxon>
        <taxon>Erysiphaceae</taxon>
        <taxon>Erysiphe</taxon>
    </lineage>
</organism>
<name>A0A2S4PNY4_9PEZI</name>
<dbReference type="PANTHER" id="PTHR24559">
    <property type="entry name" value="TRANSPOSON TY3-I GAG-POL POLYPROTEIN"/>
    <property type="match status" value="1"/>
</dbReference>
<dbReference type="CDD" id="cd00303">
    <property type="entry name" value="retropepsin_like"/>
    <property type="match status" value="1"/>
</dbReference>
<dbReference type="AlphaFoldDB" id="A0A2S4PNY4"/>
<dbReference type="OrthoDB" id="3561867at2759"/>
<dbReference type="Proteomes" id="UP000237438">
    <property type="component" value="Unassembled WGS sequence"/>
</dbReference>
<comment type="caution">
    <text evidence="3">The sequence shown here is derived from an EMBL/GenBank/DDBJ whole genome shotgun (WGS) entry which is preliminary data.</text>
</comment>
<dbReference type="Pfam" id="PF00078">
    <property type="entry name" value="RVT_1"/>
    <property type="match status" value="1"/>
</dbReference>
<dbReference type="SUPFAM" id="SSF56672">
    <property type="entry name" value="DNA/RNA polymerases"/>
    <property type="match status" value="1"/>
</dbReference>
<dbReference type="STRING" id="225359.A0A2S4PNY4"/>
<protein>
    <recommendedName>
        <fullName evidence="2">Reverse transcriptase domain-containing protein</fullName>
    </recommendedName>
</protein>
<evidence type="ECO:0000256" key="1">
    <source>
        <dbReference type="SAM" id="MobiDB-lite"/>
    </source>
</evidence>
<gene>
    <name evidence="3" type="ORF">EPUL_005043</name>
</gene>
<dbReference type="EMBL" id="PEDP01001379">
    <property type="protein sequence ID" value="POS83749.1"/>
    <property type="molecule type" value="Genomic_DNA"/>
</dbReference>
<dbReference type="InterPro" id="IPR043128">
    <property type="entry name" value="Rev_trsase/Diguanyl_cyclase"/>
</dbReference>